<dbReference type="InterPro" id="IPR036097">
    <property type="entry name" value="HisK_dim/P_sf"/>
</dbReference>
<evidence type="ECO:0000259" key="6">
    <source>
        <dbReference type="PROSITE" id="PS50113"/>
    </source>
</evidence>
<dbReference type="AlphaFoldDB" id="A0A0W8G809"/>
<evidence type="ECO:0000313" key="7">
    <source>
        <dbReference type="EMBL" id="KUG29225.1"/>
    </source>
</evidence>
<dbReference type="Pfam" id="PF00072">
    <property type="entry name" value="Response_reg"/>
    <property type="match status" value="1"/>
</dbReference>
<dbReference type="SUPFAM" id="SSF52172">
    <property type="entry name" value="CheY-like"/>
    <property type="match status" value="2"/>
</dbReference>
<dbReference type="InterPro" id="IPR004358">
    <property type="entry name" value="Sig_transdc_His_kin-like_C"/>
</dbReference>
<dbReference type="SMART" id="SM00387">
    <property type="entry name" value="HATPase_c"/>
    <property type="match status" value="1"/>
</dbReference>
<accession>A0A0W8G809</accession>
<dbReference type="InterPro" id="IPR011006">
    <property type="entry name" value="CheY-like_superfamily"/>
</dbReference>
<feature type="domain" description="Histidine kinase" evidence="3">
    <location>
        <begin position="345"/>
        <end position="568"/>
    </location>
</feature>
<feature type="domain" description="PAC" evidence="6">
    <location>
        <begin position="268"/>
        <end position="332"/>
    </location>
</feature>
<dbReference type="InterPro" id="IPR000014">
    <property type="entry name" value="PAS"/>
</dbReference>
<dbReference type="Pfam" id="PF08448">
    <property type="entry name" value="PAS_4"/>
    <property type="match status" value="1"/>
</dbReference>
<keyword evidence="1" id="KW-0597">Phosphoprotein</keyword>
<organism evidence="7">
    <name type="scientific">hydrocarbon metagenome</name>
    <dbReference type="NCBI Taxonomy" id="938273"/>
    <lineage>
        <taxon>unclassified sequences</taxon>
        <taxon>metagenomes</taxon>
        <taxon>ecological metagenomes</taxon>
    </lineage>
</organism>
<dbReference type="InterPro" id="IPR005467">
    <property type="entry name" value="His_kinase_dom"/>
</dbReference>
<feature type="domain" description="Response regulatory" evidence="4">
    <location>
        <begin position="587"/>
        <end position="703"/>
    </location>
</feature>
<name>A0A0W8G809_9ZZZZ</name>
<dbReference type="Gene3D" id="3.40.50.2300">
    <property type="match status" value="2"/>
</dbReference>
<dbReference type="Gene3D" id="3.30.565.10">
    <property type="entry name" value="Histidine kinase-like ATPase, C-terminal domain"/>
    <property type="match status" value="1"/>
</dbReference>
<dbReference type="Pfam" id="PF00512">
    <property type="entry name" value="HisKA"/>
    <property type="match status" value="1"/>
</dbReference>
<evidence type="ECO:0000256" key="2">
    <source>
        <dbReference type="SAM" id="Coils"/>
    </source>
</evidence>
<dbReference type="SMART" id="SM00388">
    <property type="entry name" value="HisKA"/>
    <property type="match status" value="1"/>
</dbReference>
<protein>
    <submittedName>
        <fullName evidence="7">Multi-sensor hybrid histidine kinase</fullName>
    </submittedName>
</protein>
<dbReference type="InterPro" id="IPR003594">
    <property type="entry name" value="HATPase_dom"/>
</dbReference>
<dbReference type="SUPFAM" id="SSF55785">
    <property type="entry name" value="PYP-like sensor domain (PAS domain)"/>
    <property type="match status" value="1"/>
</dbReference>
<dbReference type="PROSITE" id="PS50110">
    <property type="entry name" value="RESPONSE_REGULATORY"/>
    <property type="match status" value="2"/>
</dbReference>
<reference evidence="7" key="1">
    <citation type="journal article" date="2015" name="Proc. Natl. Acad. Sci. U.S.A.">
        <title>Networks of energetic and metabolic interactions define dynamics in microbial communities.</title>
        <authorList>
            <person name="Embree M."/>
            <person name="Liu J.K."/>
            <person name="Al-Bassam M.M."/>
            <person name="Zengler K."/>
        </authorList>
    </citation>
    <scope>NUCLEOTIDE SEQUENCE</scope>
</reference>
<dbReference type="PRINTS" id="PR00344">
    <property type="entry name" value="BCTRLSENSOR"/>
</dbReference>
<keyword evidence="2" id="KW-0175">Coiled coil</keyword>
<dbReference type="CDD" id="cd00156">
    <property type="entry name" value="REC"/>
    <property type="match status" value="2"/>
</dbReference>
<dbReference type="PANTHER" id="PTHR43065:SF42">
    <property type="entry name" value="TWO-COMPONENT SENSOR PPRA"/>
    <property type="match status" value="1"/>
</dbReference>
<dbReference type="SMART" id="SM00448">
    <property type="entry name" value="REC"/>
    <property type="match status" value="2"/>
</dbReference>
<dbReference type="Gene3D" id="1.10.287.130">
    <property type="match status" value="1"/>
</dbReference>
<feature type="domain" description="PAS" evidence="5">
    <location>
        <begin position="210"/>
        <end position="281"/>
    </location>
</feature>
<dbReference type="InterPro" id="IPR013656">
    <property type="entry name" value="PAS_4"/>
</dbReference>
<feature type="domain" description="Response regulatory" evidence="4">
    <location>
        <begin position="14"/>
        <end position="159"/>
    </location>
</feature>
<proteinExistence type="predicted"/>
<dbReference type="InterPro" id="IPR035965">
    <property type="entry name" value="PAS-like_dom_sf"/>
</dbReference>
<dbReference type="PROSITE" id="PS50112">
    <property type="entry name" value="PAS"/>
    <property type="match status" value="1"/>
</dbReference>
<dbReference type="GO" id="GO:0000155">
    <property type="term" value="F:phosphorelay sensor kinase activity"/>
    <property type="evidence" value="ECO:0007669"/>
    <property type="project" value="InterPro"/>
</dbReference>
<dbReference type="NCBIfam" id="TIGR00229">
    <property type="entry name" value="sensory_box"/>
    <property type="match status" value="1"/>
</dbReference>
<sequence>MPATRHIGPADPYHVLVADDEPQILALFKEILAPDDDLELLPRAASGVSAPAAPPEPVYAVTACRQGEEAVAAVREGLKTGRRYAVAFLDVRMPPGRGGLWAAAEVRRLDPYVQIVVMTAFSDIDAEEMARRIPPADRLLYQQKPFHPQEIRQFAASLCSKWNSERDFLTLQTRLESIVAERTRELAEANERLTREIRERERVAELIAGAKREWEGTFDSVQDMVVIIDRDMTVKRLNMAMAHRLGLSPKEVVGRPASFVFDLPGSDGDLTRRLGALIDGRFHSLELALPRLHGEFLITASPIYLAEDEPLGTVFVAHDVTERKVLEKKLRQSQKMEAIGTLAGGIAHDFNNILGIVMGFSEMILDAAGNDENLLRRMEHILQACRRGKELVLQILTFSRQTEEESSTLRLSPLVKETLKLIRATLPHTVAIEERIAGGPDTVLAEPAQIQQIVMNLCSNAAHAMRETGGVLTVSLDAVHLPGPGLRAPGLPPGQYARLAVHDTGHGIPKDILERIFDPFFTTKKPGEGTGMGLSVVHGIVRKYRGEVKVKSQPGQGTNFEVYLPLSFLAAQAAEDDSRAAASGRGRILYVDDEESLAEIGAELLAGLGFQVTAETDPKRALERFRAEPGAFDVVVTDQTMPGLSGTDLSRELLAIRPDLPIVLVTGFSESLSKERVKALGIRDFLLKPVLRKDLAGAVSRALDAQS</sequence>
<dbReference type="CDD" id="cd00130">
    <property type="entry name" value="PAS"/>
    <property type="match status" value="1"/>
</dbReference>
<keyword evidence="7" id="KW-0418">Kinase</keyword>
<dbReference type="PROSITE" id="PS50113">
    <property type="entry name" value="PAC"/>
    <property type="match status" value="1"/>
</dbReference>
<dbReference type="InterPro" id="IPR003661">
    <property type="entry name" value="HisK_dim/P_dom"/>
</dbReference>
<dbReference type="SUPFAM" id="SSF47384">
    <property type="entry name" value="Homodimeric domain of signal transducing histidine kinase"/>
    <property type="match status" value="1"/>
</dbReference>
<dbReference type="Pfam" id="PF02518">
    <property type="entry name" value="HATPase_c"/>
    <property type="match status" value="1"/>
</dbReference>
<comment type="caution">
    <text evidence="7">The sequence shown here is derived from an EMBL/GenBank/DDBJ whole genome shotgun (WGS) entry which is preliminary data.</text>
</comment>
<dbReference type="Gene3D" id="3.30.450.20">
    <property type="entry name" value="PAS domain"/>
    <property type="match status" value="1"/>
</dbReference>
<evidence type="ECO:0000259" key="4">
    <source>
        <dbReference type="PROSITE" id="PS50110"/>
    </source>
</evidence>
<dbReference type="InterPro" id="IPR036890">
    <property type="entry name" value="HATPase_C_sf"/>
</dbReference>
<evidence type="ECO:0000259" key="3">
    <source>
        <dbReference type="PROSITE" id="PS50109"/>
    </source>
</evidence>
<dbReference type="SUPFAM" id="SSF55874">
    <property type="entry name" value="ATPase domain of HSP90 chaperone/DNA topoisomerase II/histidine kinase"/>
    <property type="match status" value="1"/>
</dbReference>
<evidence type="ECO:0000259" key="5">
    <source>
        <dbReference type="PROSITE" id="PS50112"/>
    </source>
</evidence>
<dbReference type="InterPro" id="IPR001789">
    <property type="entry name" value="Sig_transdc_resp-reg_receiver"/>
</dbReference>
<dbReference type="InterPro" id="IPR000700">
    <property type="entry name" value="PAS-assoc_C"/>
</dbReference>
<gene>
    <name evidence="7" type="ORF">ASZ90_000882</name>
</gene>
<feature type="coiled-coil region" evidence="2">
    <location>
        <begin position="179"/>
        <end position="206"/>
    </location>
</feature>
<dbReference type="PROSITE" id="PS50109">
    <property type="entry name" value="HIS_KIN"/>
    <property type="match status" value="1"/>
</dbReference>
<dbReference type="EMBL" id="LNQE01000117">
    <property type="protein sequence ID" value="KUG29225.1"/>
    <property type="molecule type" value="Genomic_DNA"/>
</dbReference>
<dbReference type="PANTHER" id="PTHR43065">
    <property type="entry name" value="SENSOR HISTIDINE KINASE"/>
    <property type="match status" value="1"/>
</dbReference>
<evidence type="ECO:0000256" key="1">
    <source>
        <dbReference type="ARBA" id="ARBA00022553"/>
    </source>
</evidence>
<keyword evidence="7" id="KW-0808">Transferase</keyword>